<evidence type="ECO:0000256" key="7">
    <source>
        <dbReference type="ARBA" id="ARBA00023136"/>
    </source>
</evidence>
<dbReference type="FunFam" id="3.80.10.10:FF:000129">
    <property type="entry name" value="Leucine-rich repeat receptor-like kinase"/>
    <property type="match status" value="1"/>
</dbReference>
<keyword evidence="5" id="KW-0677">Repeat</keyword>
<keyword evidence="6" id="KW-1133">Transmembrane helix</keyword>
<evidence type="ECO:0000256" key="3">
    <source>
        <dbReference type="ARBA" id="ARBA00022692"/>
    </source>
</evidence>
<organism evidence="9 10">
    <name type="scientific">Castilleja foliolosa</name>
    <dbReference type="NCBI Taxonomy" id="1961234"/>
    <lineage>
        <taxon>Eukaryota</taxon>
        <taxon>Viridiplantae</taxon>
        <taxon>Streptophyta</taxon>
        <taxon>Embryophyta</taxon>
        <taxon>Tracheophyta</taxon>
        <taxon>Spermatophyta</taxon>
        <taxon>Magnoliopsida</taxon>
        <taxon>eudicotyledons</taxon>
        <taxon>Gunneridae</taxon>
        <taxon>Pentapetalae</taxon>
        <taxon>asterids</taxon>
        <taxon>lamiids</taxon>
        <taxon>Lamiales</taxon>
        <taxon>Orobanchaceae</taxon>
        <taxon>Pedicularideae</taxon>
        <taxon>Castillejinae</taxon>
        <taxon>Castilleja</taxon>
    </lineage>
</organism>
<gene>
    <name evidence="9" type="ORF">CASFOL_036069</name>
</gene>
<name>A0ABD3BV65_9LAMI</name>
<keyword evidence="4" id="KW-0732">Signal</keyword>
<evidence type="ECO:0000256" key="6">
    <source>
        <dbReference type="ARBA" id="ARBA00022989"/>
    </source>
</evidence>
<evidence type="ECO:0000256" key="2">
    <source>
        <dbReference type="ARBA" id="ARBA00022614"/>
    </source>
</evidence>
<dbReference type="SUPFAM" id="SSF52058">
    <property type="entry name" value="L domain-like"/>
    <property type="match status" value="1"/>
</dbReference>
<protein>
    <recommendedName>
        <fullName evidence="8">Malectin-like domain-containing protein</fullName>
    </recommendedName>
</protein>
<keyword evidence="2" id="KW-0433">Leucine-rich repeat</keyword>
<dbReference type="InterPro" id="IPR001611">
    <property type="entry name" value="Leu-rich_rpt"/>
</dbReference>
<dbReference type="PANTHER" id="PTHR45631:SF45">
    <property type="entry name" value="LEUCINE-RICH REPEAT (LRR) FAMILY PROTEIN"/>
    <property type="match status" value="1"/>
</dbReference>
<comment type="subcellular location">
    <subcellularLocation>
        <location evidence="1">Membrane</location>
        <topology evidence="1">Single-pass membrane protein</topology>
    </subcellularLocation>
</comment>
<dbReference type="GO" id="GO:0016020">
    <property type="term" value="C:membrane"/>
    <property type="evidence" value="ECO:0007669"/>
    <property type="project" value="UniProtKB-SubCell"/>
</dbReference>
<feature type="domain" description="Malectin-like" evidence="8">
    <location>
        <begin position="68"/>
        <end position="390"/>
    </location>
</feature>
<keyword evidence="7" id="KW-0472">Membrane</keyword>
<keyword evidence="10" id="KW-1185">Reference proteome</keyword>
<dbReference type="InterPro" id="IPR032675">
    <property type="entry name" value="LRR_dom_sf"/>
</dbReference>
<accession>A0ABD3BV65</accession>
<dbReference type="InterPro" id="IPR024788">
    <property type="entry name" value="Malectin-like_Carb-bd_dom"/>
</dbReference>
<comment type="caution">
    <text evidence="9">The sequence shown here is derived from an EMBL/GenBank/DDBJ whole genome shotgun (WGS) entry which is preliminary data.</text>
</comment>
<reference evidence="10" key="1">
    <citation type="journal article" date="2024" name="IScience">
        <title>Strigolactones Initiate the Formation of Haustorium-like Structures in Castilleja.</title>
        <authorList>
            <person name="Buerger M."/>
            <person name="Peterson D."/>
            <person name="Chory J."/>
        </authorList>
    </citation>
    <scope>NUCLEOTIDE SEQUENCE [LARGE SCALE GENOMIC DNA]</scope>
</reference>
<dbReference type="Gene3D" id="2.60.120.430">
    <property type="entry name" value="Galactose-binding lectin"/>
    <property type="match status" value="2"/>
</dbReference>
<dbReference type="Gene3D" id="3.80.10.10">
    <property type="entry name" value="Ribonuclease Inhibitor"/>
    <property type="match status" value="1"/>
</dbReference>
<evidence type="ECO:0000256" key="5">
    <source>
        <dbReference type="ARBA" id="ARBA00022737"/>
    </source>
</evidence>
<dbReference type="EMBL" id="JAVIJP010000066">
    <property type="protein sequence ID" value="KAL3621157.1"/>
    <property type="molecule type" value="Genomic_DNA"/>
</dbReference>
<keyword evidence="3" id="KW-0812">Transmembrane</keyword>
<dbReference type="PROSITE" id="PS51450">
    <property type="entry name" value="LRR"/>
    <property type="match status" value="1"/>
</dbReference>
<evidence type="ECO:0000256" key="4">
    <source>
        <dbReference type="ARBA" id="ARBA00022729"/>
    </source>
</evidence>
<evidence type="ECO:0000313" key="9">
    <source>
        <dbReference type="EMBL" id="KAL3621157.1"/>
    </source>
</evidence>
<dbReference type="Pfam" id="PF12819">
    <property type="entry name" value="Malectin_like"/>
    <property type="match status" value="1"/>
</dbReference>
<dbReference type="AlphaFoldDB" id="A0ABD3BV65"/>
<dbReference type="Proteomes" id="UP001632038">
    <property type="component" value="Unassembled WGS sequence"/>
</dbReference>
<evidence type="ECO:0000313" key="10">
    <source>
        <dbReference type="Proteomes" id="UP001632038"/>
    </source>
</evidence>
<evidence type="ECO:0000256" key="1">
    <source>
        <dbReference type="ARBA" id="ARBA00004167"/>
    </source>
</evidence>
<proteinExistence type="predicted"/>
<dbReference type="PANTHER" id="PTHR45631">
    <property type="entry name" value="OS07G0107800 PROTEIN-RELATED"/>
    <property type="match status" value="1"/>
</dbReference>
<evidence type="ECO:0000259" key="8">
    <source>
        <dbReference type="Pfam" id="PF12819"/>
    </source>
</evidence>
<dbReference type="Pfam" id="PF00560">
    <property type="entry name" value="LRR_1"/>
    <property type="match status" value="2"/>
</dbReference>
<sequence length="583" mass="64228">MHTTSLISCPPFHSYTIFLSLPLPCRRFALHPPFAPPIAAMSTGIFLLWLVSIPLSIQATSQPTGFILNCGASDNVEEGPLKYVPDDDYISSGTKTTLNRTDILPRLQTLRFFPNANARKHCYTFPVLKEKKYLVKTVYFYGGFDGGNEPPVFDQIIDGTNWSAVNTTEDYAAGGSSYYEAVVVARNKFLSVCLARNQHTPDGSSPFISSLEVYFLDDSVYNSTNFEKSMLASVARNTFGSEGDIISFPEDKFNRYWQPFKDGNPFVSSKSNVTTSVFWNNPPQNAFASALTTSRGKNLTVNWPPYPLSTGLYYIVLYFQDNRQSSPYSWRIFDVYVNNAKFYGDLNATADGQSVVGTEWPLSGTTEITLVPTHDTRVGPLINAGEIFQILPVGGKTVTRDVMAIEELRKAIDSPPEDWAGDPCLPRETSWTGVSCSKNGPFRIHSLNLTGFGISGPLPESLSNLTALKHLLLGDNKLSGTIPDLSALKSLEILHLENNQLEGSIPSSLGELPNIKELFLQNNKLSGEIPDSLKNKEGLNIRLAFLVKTSRGGDGGKDAVYEHVEGQRGEIAILPVWNEVMGN</sequence>